<dbReference type="EMBL" id="BJUY01000001">
    <property type="protein sequence ID" value="GEK90536.1"/>
    <property type="molecule type" value="Genomic_DNA"/>
</dbReference>
<dbReference type="AlphaFoldDB" id="A0A511AR30"/>
<dbReference type="CDD" id="cd05379">
    <property type="entry name" value="CAP_bacterial"/>
    <property type="match status" value="1"/>
</dbReference>
<protein>
    <recommendedName>
        <fullName evidence="1">SCP domain-containing protein</fullName>
    </recommendedName>
</protein>
<dbReference type="Pfam" id="PF00188">
    <property type="entry name" value="CAP"/>
    <property type="match status" value="1"/>
</dbReference>
<dbReference type="SUPFAM" id="SSF55797">
    <property type="entry name" value="PR-1-like"/>
    <property type="match status" value="1"/>
</dbReference>
<dbReference type="Proteomes" id="UP000321662">
    <property type="component" value="Unassembled WGS sequence"/>
</dbReference>
<name>A0A511AR30_9LACT</name>
<sequence length="225" mass="25847">MKIIRKTLTLLFVLIIGFWLGSSDILGNTRVGSWLNSAADFFPNQMEIQKLSDSFDTLPIIKDLSPAENQKDQNEQVQTIVENNNHAEVDYKVVEQRVLIQLNKLREKQDLKPLTTNEALKTAAVIRARETEESFSHTRPDGRGPFTVFENEAVDYPYKRVGENLGMATYYKNEKEMADLLFNGWVESEGHYENMVNPQYKEIGIGVHYDGEFLYVTQIFGTPLY</sequence>
<organism evidence="2 3">
    <name type="scientific">Alkalibacterium kapii</name>
    <dbReference type="NCBI Taxonomy" id="426704"/>
    <lineage>
        <taxon>Bacteria</taxon>
        <taxon>Bacillati</taxon>
        <taxon>Bacillota</taxon>
        <taxon>Bacilli</taxon>
        <taxon>Lactobacillales</taxon>
        <taxon>Carnobacteriaceae</taxon>
        <taxon>Alkalibacterium</taxon>
    </lineage>
</organism>
<dbReference type="PANTHER" id="PTHR31157:SF1">
    <property type="entry name" value="SCP DOMAIN-CONTAINING PROTEIN"/>
    <property type="match status" value="1"/>
</dbReference>
<accession>A0A511AR30</accession>
<dbReference type="Gene3D" id="3.40.33.10">
    <property type="entry name" value="CAP"/>
    <property type="match status" value="1"/>
</dbReference>
<feature type="domain" description="SCP" evidence="1">
    <location>
        <begin position="102"/>
        <end position="220"/>
    </location>
</feature>
<gene>
    <name evidence="2" type="ORF">AKA01nite_01580</name>
</gene>
<evidence type="ECO:0000259" key="1">
    <source>
        <dbReference type="Pfam" id="PF00188"/>
    </source>
</evidence>
<proteinExistence type="predicted"/>
<reference evidence="2 3" key="1">
    <citation type="submission" date="2019-07" db="EMBL/GenBank/DDBJ databases">
        <title>Whole genome shotgun sequence of Alkalibacterium kapii NBRC 103247.</title>
        <authorList>
            <person name="Hosoyama A."/>
            <person name="Uohara A."/>
            <person name="Ohji S."/>
            <person name="Ichikawa N."/>
        </authorList>
    </citation>
    <scope>NUCLEOTIDE SEQUENCE [LARGE SCALE GENOMIC DNA]</scope>
    <source>
        <strain evidence="2 3">NBRC 103247</strain>
    </source>
</reference>
<dbReference type="PANTHER" id="PTHR31157">
    <property type="entry name" value="SCP DOMAIN-CONTAINING PROTEIN"/>
    <property type="match status" value="1"/>
</dbReference>
<dbReference type="InterPro" id="IPR035940">
    <property type="entry name" value="CAP_sf"/>
</dbReference>
<dbReference type="InterPro" id="IPR014044">
    <property type="entry name" value="CAP_dom"/>
</dbReference>
<evidence type="ECO:0000313" key="2">
    <source>
        <dbReference type="EMBL" id="GEK90536.1"/>
    </source>
</evidence>
<keyword evidence="3" id="KW-1185">Reference proteome</keyword>
<evidence type="ECO:0000313" key="3">
    <source>
        <dbReference type="Proteomes" id="UP000321662"/>
    </source>
</evidence>
<comment type="caution">
    <text evidence="2">The sequence shown here is derived from an EMBL/GenBank/DDBJ whole genome shotgun (WGS) entry which is preliminary data.</text>
</comment>